<dbReference type="Proteomes" id="UP000053424">
    <property type="component" value="Unassembled WGS sequence"/>
</dbReference>
<organism evidence="1 2">
    <name type="scientific">Hebeloma cylindrosporum</name>
    <dbReference type="NCBI Taxonomy" id="76867"/>
    <lineage>
        <taxon>Eukaryota</taxon>
        <taxon>Fungi</taxon>
        <taxon>Dikarya</taxon>
        <taxon>Basidiomycota</taxon>
        <taxon>Agaricomycotina</taxon>
        <taxon>Agaricomycetes</taxon>
        <taxon>Agaricomycetidae</taxon>
        <taxon>Agaricales</taxon>
        <taxon>Agaricineae</taxon>
        <taxon>Hymenogastraceae</taxon>
        <taxon>Hebeloma</taxon>
    </lineage>
</organism>
<name>A0A0C3C5T9_HEBCY</name>
<dbReference type="HOGENOM" id="CLU_3111934_0_0_1"/>
<dbReference type="AlphaFoldDB" id="A0A0C3C5T9"/>
<keyword evidence="2" id="KW-1185">Reference proteome</keyword>
<dbReference type="EMBL" id="KN831787">
    <property type="protein sequence ID" value="KIM38976.1"/>
    <property type="molecule type" value="Genomic_DNA"/>
</dbReference>
<reference evidence="1 2" key="1">
    <citation type="submission" date="2014-04" db="EMBL/GenBank/DDBJ databases">
        <authorList>
            <consortium name="DOE Joint Genome Institute"/>
            <person name="Kuo A."/>
            <person name="Gay G."/>
            <person name="Dore J."/>
            <person name="Kohler A."/>
            <person name="Nagy L.G."/>
            <person name="Floudas D."/>
            <person name="Copeland A."/>
            <person name="Barry K.W."/>
            <person name="Cichocki N."/>
            <person name="Veneault-Fourrey C."/>
            <person name="LaButti K."/>
            <person name="Lindquist E.A."/>
            <person name="Lipzen A."/>
            <person name="Lundell T."/>
            <person name="Morin E."/>
            <person name="Murat C."/>
            <person name="Sun H."/>
            <person name="Tunlid A."/>
            <person name="Henrissat B."/>
            <person name="Grigoriev I.V."/>
            <person name="Hibbett D.S."/>
            <person name="Martin F."/>
            <person name="Nordberg H.P."/>
            <person name="Cantor M.N."/>
            <person name="Hua S.X."/>
        </authorList>
    </citation>
    <scope>NUCLEOTIDE SEQUENCE [LARGE SCALE GENOMIC DNA]</scope>
    <source>
        <strain evidence="2">h7</strain>
    </source>
</reference>
<feature type="non-terminal residue" evidence="1">
    <location>
        <position position="51"/>
    </location>
</feature>
<evidence type="ECO:0000313" key="1">
    <source>
        <dbReference type="EMBL" id="KIM38976.1"/>
    </source>
</evidence>
<reference evidence="2" key="2">
    <citation type="submission" date="2015-01" db="EMBL/GenBank/DDBJ databases">
        <title>Evolutionary Origins and Diversification of the Mycorrhizal Mutualists.</title>
        <authorList>
            <consortium name="DOE Joint Genome Institute"/>
            <consortium name="Mycorrhizal Genomics Consortium"/>
            <person name="Kohler A."/>
            <person name="Kuo A."/>
            <person name="Nagy L.G."/>
            <person name="Floudas D."/>
            <person name="Copeland A."/>
            <person name="Barry K.W."/>
            <person name="Cichocki N."/>
            <person name="Veneault-Fourrey C."/>
            <person name="LaButti K."/>
            <person name="Lindquist E.A."/>
            <person name="Lipzen A."/>
            <person name="Lundell T."/>
            <person name="Morin E."/>
            <person name="Murat C."/>
            <person name="Riley R."/>
            <person name="Ohm R."/>
            <person name="Sun H."/>
            <person name="Tunlid A."/>
            <person name="Henrissat B."/>
            <person name="Grigoriev I.V."/>
            <person name="Hibbett D.S."/>
            <person name="Martin F."/>
        </authorList>
    </citation>
    <scope>NUCLEOTIDE SEQUENCE [LARGE SCALE GENOMIC DNA]</scope>
    <source>
        <strain evidence="2">h7</strain>
    </source>
</reference>
<proteinExistence type="predicted"/>
<accession>A0A0C3C5T9</accession>
<protein>
    <submittedName>
        <fullName evidence="1">Uncharacterized protein</fullName>
    </submittedName>
</protein>
<evidence type="ECO:0000313" key="2">
    <source>
        <dbReference type="Proteomes" id="UP000053424"/>
    </source>
</evidence>
<gene>
    <name evidence="1" type="ORF">M413DRAFT_447335</name>
</gene>
<sequence>MANQGMEFESRVYAQVGRPENGTLSQQNSDLARVERLSPVALTAEPVVTDV</sequence>